<dbReference type="Gramene" id="PGSC0003DMT400084895">
    <property type="protein sequence ID" value="PGSC0003DMT400084895"/>
    <property type="gene ID" value="PGSC0003DMG400034466"/>
</dbReference>
<dbReference type="PaxDb" id="4113-PGSC0003DMT400084895"/>
<proteinExistence type="predicted"/>
<evidence type="ECO:0000313" key="2">
    <source>
        <dbReference type="Proteomes" id="UP000011115"/>
    </source>
</evidence>
<dbReference type="Proteomes" id="UP000011115">
    <property type="component" value="Unassembled WGS sequence"/>
</dbReference>
<evidence type="ECO:0000313" key="1">
    <source>
        <dbReference type="EnsemblPlants" id="PGSC0003DMT400084895"/>
    </source>
</evidence>
<dbReference type="EnsemblPlants" id="PGSC0003DMT400084895">
    <property type="protein sequence ID" value="PGSC0003DMT400084895"/>
    <property type="gene ID" value="PGSC0003DMG400034466"/>
</dbReference>
<name>M1D8A9_SOLTU</name>
<dbReference type="HOGENOM" id="CLU_033598_2_1_1"/>
<sequence>MSLMLMTPSHERYWCHSLASGRRECYNVLLQYFYRSLDSVNKGIADQLSPGGLMQHPYVIGAQLLDGMTMINRAWYTREDQVSPLSFKLTKDQMEKNQERDQNMAKIMTQLDILSKNVMGVGPRGVNVVGIGYAYLKDAKFYALYNEEVNFLANQGGGYRSNYPRQGGNQGWTRDEGWKEREWRYRNLN</sequence>
<dbReference type="InParanoid" id="M1D8A9"/>
<keyword evidence="2" id="KW-1185">Reference proteome</keyword>
<dbReference type="AlphaFoldDB" id="M1D8A9"/>
<accession>M1D8A9</accession>
<organism evidence="1 2">
    <name type="scientific">Solanum tuberosum</name>
    <name type="common">Potato</name>
    <dbReference type="NCBI Taxonomy" id="4113"/>
    <lineage>
        <taxon>Eukaryota</taxon>
        <taxon>Viridiplantae</taxon>
        <taxon>Streptophyta</taxon>
        <taxon>Embryophyta</taxon>
        <taxon>Tracheophyta</taxon>
        <taxon>Spermatophyta</taxon>
        <taxon>Magnoliopsida</taxon>
        <taxon>eudicotyledons</taxon>
        <taxon>Gunneridae</taxon>
        <taxon>Pentapetalae</taxon>
        <taxon>asterids</taxon>
        <taxon>lamiids</taxon>
        <taxon>Solanales</taxon>
        <taxon>Solanaceae</taxon>
        <taxon>Solanoideae</taxon>
        <taxon>Solaneae</taxon>
        <taxon>Solanum</taxon>
    </lineage>
</organism>
<protein>
    <submittedName>
        <fullName evidence="1">Uncharacterized protein</fullName>
    </submittedName>
</protein>
<reference evidence="2" key="1">
    <citation type="journal article" date="2011" name="Nature">
        <title>Genome sequence and analysis of the tuber crop potato.</title>
        <authorList>
            <consortium name="The Potato Genome Sequencing Consortium"/>
        </authorList>
    </citation>
    <scope>NUCLEOTIDE SEQUENCE [LARGE SCALE GENOMIC DNA]</scope>
    <source>
        <strain evidence="2">cv. DM1-3 516 R44</strain>
    </source>
</reference>
<reference evidence="1" key="2">
    <citation type="submission" date="2015-06" db="UniProtKB">
        <authorList>
            <consortium name="EnsemblPlants"/>
        </authorList>
    </citation>
    <scope>IDENTIFICATION</scope>
    <source>
        <strain evidence="1">DM1-3 516 R44</strain>
    </source>
</reference>